<feature type="compositionally biased region" description="Low complexity" evidence="1">
    <location>
        <begin position="347"/>
        <end position="359"/>
    </location>
</feature>
<gene>
    <name evidence="2" type="ORF">B9Z19DRAFT_1126364</name>
</gene>
<organism evidence="2 3">
    <name type="scientific">Tuber borchii</name>
    <name type="common">White truffle</name>
    <dbReference type="NCBI Taxonomy" id="42251"/>
    <lineage>
        <taxon>Eukaryota</taxon>
        <taxon>Fungi</taxon>
        <taxon>Dikarya</taxon>
        <taxon>Ascomycota</taxon>
        <taxon>Pezizomycotina</taxon>
        <taxon>Pezizomycetes</taxon>
        <taxon>Pezizales</taxon>
        <taxon>Tuberaceae</taxon>
        <taxon>Tuber</taxon>
    </lineage>
</organism>
<feature type="compositionally biased region" description="Basic and acidic residues" evidence="1">
    <location>
        <begin position="313"/>
        <end position="346"/>
    </location>
</feature>
<dbReference type="Proteomes" id="UP000244722">
    <property type="component" value="Unassembled WGS sequence"/>
</dbReference>
<dbReference type="OrthoDB" id="8068875at2759"/>
<dbReference type="STRING" id="42251.A0A2T6ZTA3"/>
<reference evidence="2 3" key="1">
    <citation type="submission" date="2017-04" db="EMBL/GenBank/DDBJ databases">
        <title>Draft genome sequence of Tuber borchii Vittad., a whitish edible truffle.</title>
        <authorList>
            <consortium name="DOE Joint Genome Institute"/>
            <person name="Murat C."/>
            <person name="Kuo A."/>
            <person name="Barry K.W."/>
            <person name="Clum A."/>
            <person name="Dockter R.B."/>
            <person name="Fauchery L."/>
            <person name="Iotti M."/>
            <person name="Kohler A."/>
            <person name="Labutti K."/>
            <person name="Lindquist E.A."/>
            <person name="Lipzen A."/>
            <person name="Ohm R.A."/>
            <person name="Wang M."/>
            <person name="Grigoriev I.V."/>
            <person name="Zambonelli A."/>
            <person name="Martin F.M."/>
        </authorList>
    </citation>
    <scope>NUCLEOTIDE SEQUENCE [LARGE SCALE GENOMIC DNA]</scope>
    <source>
        <strain evidence="2 3">Tbo3840</strain>
    </source>
</reference>
<keyword evidence="3" id="KW-1185">Reference proteome</keyword>
<dbReference type="AlphaFoldDB" id="A0A2T6ZTA3"/>
<feature type="region of interest" description="Disordered" evidence="1">
    <location>
        <begin position="313"/>
        <end position="365"/>
    </location>
</feature>
<evidence type="ECO:0000256" key="1">
    <source>
        <dbReference type="SAM" id="MobiDB-lite"/>
    </source>
</evidence>
<feature type="compositionally biased region" description="Acidic residues" evidence="1">
    <location>
        <begin position="1"/>
        <end position="17"/>
    </location>
</feature>
<accession>A0A2T6ZTA3</accession>
<feature type="region of interest" description="Disordered" evidence="1">
    <location>
        <begin position="1"/>
        <end position="85"/>
    </location>
</feature>
<proteinExistence type="predicted"/>
<feature type="compositionally biased region" description="Acidic residues" evidence="1">
    <location>
        <begin position="29"/>
        <end position="63"/>
    </location>
</feature>
<evidence type="ECO:0000313" key="3">
    <source>
        <dbReference type="Proteomes" id="UP000244722"/>
    </source>
</evidence>
<sequence>MDDDEMEMEEEMEDESDSTISDKEHEEGEGMDVETMVEAERASEDDDSDDDNDDSDDIDDEAPEPGYEDRDVGFIDDDGEEDDQGDDIHEEEAMMQEDYQDDEGTLSAVPCGWANETGEGPMMARAHPHGHSGWYPLGPHESPCQTEHAIIATWAAKLREQPTLSINTHFDSRIRTMNRPPPSQPTIVAKNSWEIGLPFLPHLAHHYYYHRAHFITRELRSIFEAARLEPDMQRHHQEDPQTRVNSFIPTFTTSRWTKESRLVFDSSTPERVLRVVNPILVLLVPPAIEKERIRQEKQEKGWLKIIQVEEEPTKKEEEERITREMAGEEDRIRKEAEEQEATERGAAETAEAMEGASESDAPDGENGRQALWILQQHELLSRGVQYWQFNQFMDMSRVARANDALHPGEPELIQIKPLRKSVIQLDKAGGATLLPLMFITQVGSTRLTVHEILLNICKKRKNFAEVVNLLLSILQDSSSEMAAVERGFAQLSVRESLSG</sequence>
<feature type="compositionally biased region" description="Acidic residues" evidence="1">
    <location>
        <begin position="74"/>
        <end position="85"/>
    </location>
</feature>
<evidence type="ECO:0000313" key="2">
    <source>
        <dbReference type="EMBL" id="PUU78654.1"/>
    </source>
</evidence>
<comment type="caution">
    <text evidence="2">The sequence shown here is derived from an EMBL/GenBank/DDBJ whole genome shotgun (WGS) entry which is preliminary data.</text>
</comment>
<dbReference type="EMBL" id="NESQ01000111">
    <property type="protein sequence ID" value="PUU78654.1"/>
    <property type="molecule type" value="Genomic_DNA"/>
</dbReference>
<name>A0A2T6ZTA3_TUBBO</name>
<protein>
    <submittedName>
        <fullName evidence="2">Uncharacterized protein</fullName>
    </submittedName>
</protein>